<proteinExistence type="predicted"/>
<organism evidence="2 3">
    <name type="scientific">Trichoderma guizhouense</name>
    <dbReference type="NCBI Taxonomy" id="1491466"/>
    <lineage>
        <taxon>Eukaryota</taxon>
        <taxon>Fungi</taxon>
        <taxon>Dikarya</taxon>
        <taxon>Ascomycota</taxon>
        <taxon>Pezizomycotina</taxon>
        <taxon>Sordariomycetes</taxon>
        <taxon>Hypocreomycetidae</taxon>
        <taxon>Hypocreales</taxon>
        <taxon>Hypocreaceae</taxon>
        <taxon>Trichoderma</taxon>
    </lineage>
</organism>
<dbReference type="Proteomes" id="UP000191004">
    <property type="component" value="Unassembled WGS sequence"/>
</dbReference>
<feature type="compositionally biased region" description="Acidic residues" evidence="1">
    <location>
        <begin position="597"/>
        <end position="608"/>
    </location>
</feature>
<feature type="region of interest" description="Disordered" evidence="1">
    <location>
        <begin position="127"/>
        <end position="159"/>
    </location>
</feature>
<accession>A0A1T3CTL8</accession>
<evidence type="ECO:0000313" key="3">
    <source>
        <dbReference type="Proteomes" id="UP000191004"/>
    </source>
</evidence>
<evidence type="ECO:0000313" key="2">
    <source>
        <dbReference type="EMBL" id="OPB44410.1"/>
    </source>
</evidence>
<comment type="caution">
    <text evidence="2">The sequence shown here is derived from an EMBL/GenBank/DDBJ whole genome shotgun (WGS) entry which is preliminary data.</text>
</comment>
<feature type="compositionally biased region" description="Acidic residues" evidence="1">
    <location>
        <begin position="575"/>
        <end position="589"/>
    </location>
</feature>
<protein>
    <submittedName>
        <fullName evidence="2">Uncharacterized protein</fullName>
    </submittedName>
</protein>
<sequence length="608" mass="67980">MAPRRREIPAEGSWRLVEGENDSFDTSIMDDLPGEEFSPPSSAMPSSGYPTQESFSQSQNNMSFASQDSIRDFANFQNDEDVILRQPFRPTLPSSAATSMQRVSYPQPEMPLRMPFVKANNLVASEASRTARTTDDDSEEGSVWDSEREQAPSNWHEDQEREYARLLKEQNEASINWGHAKPGSSASSSSERLLQVFRYTIIPVAIVLVAYFFHINGISVQDARDKVQSFSFTSLQDIPGVSNFQIPFFEAETSQRAAASSIDFTSLMEVQSGFESVLDKSSYGLSMPLELKSSEMATRNLRALLKETEIAAREDFILELNGYIEKVGRAGSDLQTFYIHIGSTVDSIININRWTLRHINSLSMEPEAPSLPPAIAWAIRPLSLFRSSEQAGNDRALLDKYSEHVTLVQERLGKLLDEGKALLLLLHQSQTQLGVINEQAEQLPGARTAKPDSLLSSIWAYIGSFVEEPRNFDEQIVLLKKVDAQYSNTISHLLSLIEELKDIQLYLGDLLNRNEDSSDVWGEGSGAPVQTTLSEQYEIIRNAVERLEQARRRTAEGETESEAPSEAEHKAQSEAEPETQTEAETEIQSEVEHETPGETEAETSDDHI</sequence>
<feature type="compositionally biased region" description="Basic and acidic residues" evidence="1">
    <location>
        <begin position="145"/>
        <end position="159"/>
    </location>
</feature>
<dbReference type="AlphaFoldDB" id="A0A1T3CTL8"/>
<feature type="compositionally biased region" description="Polar residues" evidence="1">
    <location>
        <begin position="39"/>
        <end position="62"/>
    </location>
</feature>
<feature type="region of interest" description="Disordered" evidence="1">
    <location>
        <begin position="1"/>
        <end position="62"/>
    </location>
</feature>
<name>A0A1T3CTL8_9HYPO</name>
<gene>
    <name evidence="2" type="ORF">A0O28_0027280</name>
</gene>
<evidence type="ECO:0000256" key="1">
    <source>
        <dbReference type="SAM" id="MobiDB-lite"/>
    </source>
</evidence>
<keyword evidence="3" id="KW-1185">Reference proteome</keyword>
<reference evidence="2 3" key="1">
    <citation type="submission" date="2016-04" db="EMBL/GenBank/DDBJ databases">
        <title>Multiple horizontal gene transfer events from other fungi enriched the ability of the initially mycotrophic fungus Trichoderma (Ascomycota) to feed on dead plant biomass.</title>
        <authorList>
            <person name="Atanasova L."/>
            <person name="Chenthamara K."/>
            <person name="Zhang J."/>
            <person name="Grujic M."/>
            <person name="Henrissat B."/>
            <person name="Kuo A."/>
            <person name="Aertz A."/>
            <person name="Salamov A."/>
            <person name="Lipzen A."/>
            <person name="Labutti K."/>
            <person name="Barry K."/>
            <person name="Miao Y."/>
            <person name="Rahimi M.J."/>
            <person name="Shen Q."/>
            <person name="Grigoriev I.V."/>
            <person name="Kubicek C.P."/>
            <person name="Druzhinina I.S."/>
        </authorList>
    </citation>
    <scope>NUCLEOTIDE SEQUENCE [LARGE SCALE GENOMIC DNA]</scope>
    <source>
        <strain evidence="2 3">NJAU 4742</strain>
    </source>
</reference>
<dbReference type="OrthoDB" id="4179406at2759"/>
<feature type="region of interest" description="Disordered" evidence="1">
    <location>
        <begin position="550"/>
        <end position="608"/>
    </location>
</feature>
<dbReference type="EMBL" id="LVVK01000007">
    <property type="protein sequence ID" value="OPB44410.1"/>
    <property type="molecule type" value="Genomic_DNA"/>
</dbReference>